<organism evidence="4 5">
    <name type="scientific">Dipteronia sinensis</name>
    <dbReference type="NCBI Taxonomy" id="43782"/>
    <lineage>
        <taxon>Eukaryota</taxon>
        <taxon>Viridiplantae</taxon>
        <taxon>Streptophyta</taxon>
        <taxon>Embryophyta</taxon>
        <taxon>Tracheophyta</taxon>
        <taxon>Spermatophyta</taxon>
        <taxon>Magnoliopsida</taxon>
        <taxon>eudicotyledons</taxon>
        <taxon>Gunneridae</taxon>
        <taxon>Pentapetalae</taxon>
        <taxon>rosids</taxon>
        <taxon>malvids</taxon>
        <taxon>Sapindales</taxon>
        <taxon>Sapindaceae</taxon>
        <taxon>Hippocastanoideae</taxon>
        <taxon>Acereae</taxon>
        <taxon>Dipteronia</taxon>
    </lineage>
</organism>
<feature type="region of interest" description="Disordered" evidence="1">
    <location>
        <begin position="276"/>
        <end position="314"/>
    </location>
</feature>
<evidence type="ECO:0000256" key="2">
    <source>
        <dbReference type="SAM" id="SignalP"/>
    </source>
</evidence>
<dbReference type="AlphaFoldDB" id="A0AAD9ZRL2"/>
<feature type="chain" id="PRO_5041935652" description="RNase H type-1 domain-containing protein" evidence="2">
    <location>
        <begin position="21"/>
        <end position="365"/>
    </location>
</feature>
<dbReference type="GO" id="GO:0004523">
    <property type="term" value="F:RNA-DNA hybrid ribonuclease activity"/>
    <property type="evidence" value="ECO:0007669"/>
    <property type="project" value="InterPro"/>
</dbReference>
<dbReference type="Proteomes" id="UP001281410">
    <property type="component" value="Unassembled WGS sequence"/>
</dbReference>
<accession>A0AAD9ZRL2</accession>
<dbReference type="PANTHER" id="PTHR47723:SF19">
    <property type="entry name" value="POLYNUCLEOTIDYL TRANSFERASE, RIBONUCLEASE H-LIKE SUPERFAMILY PROTEIN"/>
    <property type="match status" value="1"/>
</dbReference>
<keyword evidence="2" id="KW-0732">Signal</keyword>
<gene>
    <name evidence="4" type="ORF">Dsin_028909</name>
</gene>
<evidence type="ECO:0000313" key="5">
    <source>
        <dbReference type="Proteomes" id="UP001281410"/>
    </source>
</evidence>
<evidence type="ECO:0000259" key="3">
    <source>
        <dbReference type="Pfam" id="PF13456"/>
    </source>
</evidence>
<feature type="domain" description="RNase H type-1" evidence="3">
    <location>
        <begin position="127"/>
        <end position="188"/>
    </location>
</feature>
<comment type="caution">
    <text evidence="4">The sequence shown here is derived from an EMBL/GenBank/DDBJ whole genome shotgun (WGS) entry which is preliminary data.</text>
</comment>
<dbReference type="SUPFAM" id="SSF53098">
    <property type="entry name" value="Ribonuclease H-like"/>
    <property type="match status" value="1"/>
</dbReference>
<keyword evidence="5" id="KW-1185">Reference proteome</keyword>
<feature type="signal peptide" evidence="2">
    <location>
        <begin position="1"/>
        <end position="20"/>
    </location>
</feature>
<dbReference type="InterPro" id="IPR002156">
    <property type="entry name" value="RNaseH_domain"/>
</dbReference>
<feature type="compositionally biased region" description="Basic residues" evidence="1">
    <location>
        <begin position="281"/>
        <end position="293"/>
    </location>
</feature>
<name>A0AAD9ZRL2_9ROSI</name>
<sequence>MEASLLVLQWTLLISGGIWFDWFDDSLKDLVVSKLLQLSRLELPFPLSLQKLWQCGMVYVAMKLGLVPFQIETDSLQVVILVNRGDHPSTDVGPVIGDILASCNLVLSWSISHVPRSPPATWWIKVNTDGTTLGSPSVGDCGGVFRTCKSFVKACFTVSVGQVFAFEVELLAVSLAINYAWNLGLIRLLDVFVKLGSAAFIRSLIWSSRSKSALFPIQLRPPPVTTGSSTTPLYPLVSNSEKHRGYPPRQDVLVYRGYPPRQDVLVYRVEPKPRYMSSPKPLKKVNPNHHQRRNLSSSRQEGCKKNLGRNRKQWEEVPNIGSVTDADTIPLASPNCESDLPSQLKHLRPTRIRGRCHITAYEAPT</sequence>
<dbReference type="PANTHER" id="PTHR47723">
    <property type="entry name" value="OS05G0353850 PROTEIN"/>
    <property type="match status" value="1"/>
</dbReference>
<evidence type="ECO:0000313" key="4">
    <source>
        <dbReference type="EMBL" id="KAK3189348.1"/>
    </source>
</evidence>
<dbReference type="GO" id="GO:0003676">
    <property type="term" value="F:nucleic acid binding"/>
    <property type="evidence" value="ECO:0007669"/>
    <property type="project" value="InterPro"/>
</dbReference>
<protein>
    <recommendedName>
        <fullName evidence="3">RNase H type-1 domain-containing protein</fullName>
    </recommendedName>
</protein>
<dbReference type="InterPro" id="IPR053151">
    <property type="entry name" value="RNase_H-like"/>
</dbReference>
<dbReference type="InterPro" id="IPR012337">
    <property type="entry name" value="RNaseH-like_sf"/>
</dbReference>
<dbReference type="Pfam" id="PF13456">
    <property type="entry name" value="RVT_3"/>
    <property type="match status" value="1"/>
</dbReference>
<dbReference type="EMBL" id="JANJYJ010000009">
    <property type="protein sequence ID" value="KAK3189348.1"/>
    <property type="molecule type" value="Genomic_DNA"/>
</dbReference>
<evidence type="ECO:0000256" key="1">
    <source>
        <dbReference type="SAM" id="MobiDB-lite"/>
    </source>
</evidence>
<proteinExistence type="predicted"/>
<reference evidence="4" key="1">
    <citation type="journal article" date="2023" name="Plant J.">
        <title>Genome sequences and population genomics provide insights into the demographic history, inbreeding, and mutation load of two 'living fossil' tree species of Dipteronia.</title>
        <authorList>
            <person name="Feng Y."/>
            <person name="Comes H.P."/>
            <person name="Chen J."/>
            <person name="Zhu S."/>
            <person name="Lu R."/>
            <person name="Zhang X."/>
            <person name="Li P."/>
            <person name="Qiu J."/>
            <person name="Olsen K.M."/>
            <person name="Qiu Y."/>
        </authorList>
    </citation>
    <scope>NUCLEOTIDE SEQUENCE</scope>
    <source>
        <strain evidence="4">NBL</strain>
    </source>
</reference>